<dbReference type="EMBL" id="CAJVPQ010001288">
    <property type="protein sequence ID" value="CAG8543468.1"/>
    <property type="molecule type" value="Genomic_DNA"/>
</dbReference>
<name>A0A9N9FKJ7_9GLOM</name>
<dbReference type="Proteomes" id="UP000789570">
    <property type="component" value="Unassembled WGS sequence"/>
</dbReference>
<keyword evidence="2" id="KW-1185">Reference proteome</keyword>
<comment type="caution">
    <text evidence="1">The sequence shown here is derived from an EMBL/GenBank/DDBJ whole genome shotgun (WGS) entry which is preliminary data.</text>
</comment>
<reference evidence="1" key="1">
    <citation type="submission" date="2021-06" db="EMBL/GenBank/DDBJ databases">
        <authorList>
            <person name="Kallberg Y."/>
            <person name="Tangrot J."/>
            <person name="Rosling A."/>
        </authorList>
    </citation>
    <scope>NUCLEOTIDE SEQUENCE</scope>
    <source>
        <strain evidence="1">UK204</strain>
    </source>
</reference>
<sequence>MSFLNINSTPPLSVFNIPEAFVDGRSPHDHTPFYHPHAIDIASFCWRWDPSNISEAFVDGSSSYVYQKLL</sequence>
<organism evidence="1 2">
    <name type="scientific">Funneliformis caledonium</name>
    <dbReference type="NCBI Taxonomy" id="1117310"/>
    <lineage>
        <taxon>Eukaryota</taxon>
        <taxon>Fungi</taxon>
        <taxon>Fungi incertae sedis</taxon>
        <taxon>Mucoromycota</taxon>
        <taxon>Glomeromycotina</taxon>
        <taxon>Glomeromycetes</taxon>
        <taxon>Glomerales</taxon>
        <taxon>Glomeraceae</taxon>
        <taxon>Funneliformis</taxon>
    </lineage>
</organism>
<accession>A0A9N9FKJ7</accession>
<dbReference type="AlphaFoldDB" id="A0A9N9FKJ7"/>
<gene>
    <name evidence="1" type="ORF">FCALED_LOCUS5755</name>
</gene>
<proteinExistence type="predicted"/>
<evidence type="ECO:0000313" key="1">
    <source>
        <dbReference type="EMBL" id="CAG8543468.1"/>
    </source>
</evidence>
<evidence type="ECO:0000313" key="2">
    <source>
        <dbReference type="Proteomes" id="UP000789570"/>
    </source>
</evidence>
<protein>
    <submittedName>
        <fullName evidence="1">1774_t:CDS:1</fullName>
    </submittedName>
</protein>